<dbReference type="InterPro" id="IPR020476">
    <property type="entry name" value="Nudix_hydrolase"/>
</dbReference>
<protein>
    <submittedName>
        <fullName evidence="5">NUDIX hydrolase</fullName>
    </submittedName>
</protein>
<dbReference type="PANTHER" id="PTHR11839:SF18">
    <property type="entry name" value="NUDIX HYDROLASE DOMAIN-CONTAINING PROTEIN"/>
    <property type="match status" value="1"/>
</dbReference>
<comment type="similarity">
    <text evidence="3">Belongs to the Nudix hydrolase family.</text>
</comment>
<proteinExistence type="inferred from homology"/>
<evidence type="ECO:0000313" key="6">
    <source>
        <dbReference type="Proteomes" id="UP000280696"/>
    </source>
</evidence>
<dbReference type="InterPro" id="IPR020084">
    <property type="entry name" value="NUDIX_hydrolase_CS"/>
</dbReference>
<dbReference type="InterPro" id="IPR015797">
    <property type="entry name" value="NUDIX_hydrolase-like_dom_sf"/>
</dbReference>
<dbReference type="Proteomes" id="UP000280696">
    <property type="component" value="Unassembled WGS sequence"/>
</dbReference>
<accession>A0A3A9ATL9</accession>
<evidence type="ECO:0000313" key="5">
    <source>
        <dbReference type="EMBL" id="RKI90893.1"/>
    </source>
</evidence>
<dbReference type="PRINTS" id="PR00502">
    <property type="entry name" value="NUDIXFAMILY"/>
</dbReference>
<dbReference type="InterPro" id="IPR000086">
    <property type="entry name" value="NUDIX_hydrolase_dom"/>
</dbReference>
<dbReference type="SUPFAM" id="SSF55811">
    <property type="entry name" value="Nudix"/>
    <property type="match status" value="1"/>
</dbReference>
<dbReference type="PROSITE" id="PS51462">
    <property type="entry name" value="NUDIX"/>
    <property type="match status" value="1"/>
</dbReference>
<dbReference type="Gene3D" id="3.90.79.10">
    <property type="entry name" value="Nucleoside Triphosphate Pyrophosphohydrolase"/>
    <property type="match status" value="1"/>
</dbReference>
<evidence type="ECO:0000256" key="2">
    <source>
        <dbReference type="ARBA" id="ARBA00022801"/>
    </source>
</evidence>
<comment type="cofactor">
    <cofactor evidence="1">
        <name>Mg(2+)</name>
        <dbReference type="ChEBI" id="CHEBI:18420"/>
    </cofactor>
</comment>
<dbReference type="GO" id="GO:0019693">
    <property type="term" value="P:ribose phosphate metabolic process"/>
    <property type="evidence" value="ECO:0007669"/>
    <property type="project" value="TreeGrafter"/>
</dbReference>
<feature type="domain" description="Nudix hydrolase" evidence="4">
    <location>
        <begin position="55"/>
        <end position="193"/>
    </location>
</feature>
<dbReference type="CDD" id="cd03424">
    <property type="entry name" value="NUDIX_ADPRase_Nudt5_UGPPase_Nudt14"/>
    <property type="match status" value="1"/>
</dbReference>
<evidence type="ECO:0000256" key="3">
    <source>
        <dbReference type="RuleBase" id="RU003476"/>
    </source>
</evidence>
<sequence>MGEKNKEKKYTAVRRLTDNRFLNLYEMDALTNKGAPFHYYFASRNSQEELPLLTGKPVANGIVIYPIWREEPDKLVMIRQYRYPLDAWLYELPAGLIDQGETAGEAAAREMKEETGLDFAAYEDGESAFRRPFYLGAGLTDETSTSIFGFAGGEISDRLREDTESIEVLLVDKKEALRILTEERVSLRAAFLLMLFLQSKAEKPFGFLDKLG</sequence>
<dbReference type="RefSeq" id="WP_120470170.1">
    <property type="nucleotide sequence ID" value="NZ_CATAJS010000006.1"/>
</dbReference>
<organism evidence="5 6">
    <name type="scientific">Parablautia intestinalis</name>
    <dbReference type="NCBI Taxonomy" id="2320100"/>
    <lineage>
        <taxon>Bacteria</taxon>
        <taxon>Bacillati</taxon>
        <taxon>Bacillota</taxon>
        <taxon>Clostridia</taxon>
        <taxon>Lachnospirales</taxon>
        <taxon>Lachnospiraceae</taxon>
        <taxon>Parablautia</taxon>
    </lineage>
</organism>
<comment type="caution">
    <text evidence="5">The sequence shown here is derived from an EMBL/GenBank/DDBJ whole genome shotgun (WGS) entry which is preliminary data.</text>
</comment>
<reference evidence="5 6" key="1">
    <citation type="submission" date="2018-09" db="EMBL/GenBank/DDBJ databases">
        <title>Murine metabolic-syndrome-specific gut microbial biobank.</title>
        <authorList>
            <person name="Liu C."/>
        </authorList>
    </citation>
    <scope>NUCLEOTIDE SEQUENCE [LARGE SCALE GENOMIC DNA]</scope>
    <source>
        <strain evidence="5 6">0.1xD8-82</strain>
    </source>
</reference>
<dbReference type="PROSITE" id="PS00893">
    <property type="entry name" value="NUDIX_BOX"/>
    <property type="match status" value="1"/>
</dbReference>
<gene>
    <name evidence="5" type="ORF">D7V94_12305</name>
</gene>
<evidence type="ECO:0000259" key="4">
    <source>
        <dbReference type="PROSITE" id="PS51462"/>
    </source>
</evidence>
<keyword evidence="2 3" id="KW-0378">Hydrolase</keyword>
<dbReference type="GO" id="GO:0016462">
    <property type="term" value="F:pyrophosphatase activity"/>
    <property type="evidence" value="ECO:0007669"/>
    <property type="project" value="UniProtKB-ARBA"/>
</dbReference>
<keyword evidence="6" id="KW-1185">Reference proteome</keyword>
<dbReference type="OrthoDB" id="9788922at2"/>
<dbReference type="AlphaFoldDB" id="A0A3A9ATL9"/>
<name>A0A3A9ATL9_9FIRM</name>
<dbReference type="EMBL" id="RAYQ01000012">
    <property type="protein sequence ID" value="RKI90893.1"/>
    <property type="molecule type" value="Genomic_DNA"/>
</dbReference>
<dbReference type="Pfam" id="PF00293">
    <property type="entry name" value="NUDIX"/>
    <property type="match status" value="1"/>
</dbReference>
<dbReference type="GO" id="GO:0006753">
    <property type="term" value="P:nucleoside phosphate metabolic process"/>
    <property type="evidence" value="ECO:0007669"/>
    <property type="project" value="TreeGrafter"/>
</dbReference>
<evidence type="ECO:0000256" key="1">
    <source>
        <dbReference type="ARBA" id="ARBA00001946"/>
    </source>
</evidence>
<dbReference type="PANTHER" id="PTHR11839">
    <property type="entry name" value="UDP/ADP-SUGAR PYROPHOSPHATASE"/>
    <property type="match status" value="1"/>
</dbReference>